<evidence type="ECO:0000313" key="1">
    <source>
        <dbReference type="EMBL" id="KAJ2758534.1"/>
    </source>
</evidence>
<proteinExistence type="predicted"/>
<comment type="caution">
    <text evidence="1">The sequence shown here is derived from an EMBL/GenBank/DDBJ whole genome shotgun (WGS) entry which is preliminary data.</text>
</comment>
<sequence>MKSTAKHALAKEVAEYEAIRDRLPYDAASQVQRLLVSEVITAGHALMDLKPLQEWHRLGEEYEDLLDEHLDNGCLDCKDRDREDVASLKARMEVVRSERDKAKTKYEEMEGTFVVVAGRFEATKREYLNYVRSQANSAVKE</sequence>
<reference evidence="1" key="1">
    <citation type="submission" date="2022-07" db="EMBL/GenBank/DDBJ databases">
        <title>Phylogenomic reconstructions and comparative analyses of Kickxellomycotina fungi.</title>
        <authorList>
            <person name="Reynolds N.K."/>
            <person name="Stajich J.E."/>
            <person name="Barry K."/>
            <person name="Grigoriev I.V."/>
            <person name="Crous P."/>
            <person name="Smith M.E."/>
        </authorList>
    </citation>
    <scope>NUCLEOTIDE SEQUENCE</scope>
    <source>
        <strain evidence="1">CBS 109366</strain>
    </source>
</reference>
<accession>A0ACC1JJ33</accession>
<keyword evidence="2" id="KW-1185">Reference proteome</keyword>
<evidence type="ECO:0000313" key="2">
    <source>
        <dbReference type="Proteomes" id="UP001140234"/>
    </source>
</evidence>
<name>A0ACC1JJ33_9FUNG</name>
<organism evidence="1 2">
    <name type="scientific">Coemansia nantahalensis</name>
    <dbReference type="NCBI Taxonomy" id="2789366"/>
    <lineage>
        <taxon>Eukaryota</taxon>
        <taxon>Fungi</taxon>
        <taxon>Fungi incertae sedis</taxon>
        <taxon>Zoopagomycota</taxon>
        <taxon>Kickxellomycotina</taxon>
        <taxon>Kickxellomycetes</taxon>
        <taxon>Kickxellales</taxon>
        <taxon>Kickxellaceae</taxon>
        <taxon>Coemansia</taxon>
    </lineage>
</organism>
<dbReference type="Proteomes" id="UP001140234">
    <property type="component" value="Unassembled WGS sequence"/>
</dbReference>
<gene>
    <name evidence="1" type="ORF">IWQ57_006803</name>
</gene>
<protein>
    <submittedName>
        <fullName evidence="1">Uncharacterized protein</fullName>
    </submittedName>
</protein>
<dbReference type="EMBL" id="JANBUJ010004078">
    <property type="protein sequence ID" value="KAJ2758534.1"/>
    <property type="molecule type" value="Genomic_DNA"/>
</dbReference>